<dbReference type="InterPro" id="IPR052906">
    <property type="entry name" value="Type_IV_Methyl-Rstrct_Enzyme"/>
</dbReference>
<feature type="coiled-coil region" evidence="1">
    <location>
        <begin position="25"/>
        <end position="59"/>
    </location>
</feature>
<evidence type="ECO:0000256" key="1">
    <source>
        <dbReference type="SAM" id="Coils"/>
    </source>
</evidence>
<dbReference type="Gene3D" id="3.40.1350.10">
    <property type="match status" value="1"/>
</dbReference>
<dbReference type="GO" id="GO:0004519">
    <property type="term" value="F:endonuclease activity"/>
    <property type="evidence" value="ECO:0007669"/>
    <property type="project" value="UniProtKB-KW"/>
</dbReference>
<gene>
    <name evidence="3" type="ORF">ABT276_17700</name>
</gene>
<feature type="domain" description="Restriction endonuclease type IV Mrr" evidence="2">
    <location>
        <begin position="86"/>
        <end position="198"/>
    </location>
</feature>
<name>A0ABV1UWJ9_9ACTN</name>
<dbReference type="PANTHER" id="PTHR30015:SF6">
    <property type="entry name" value="SLL1429 PROTEIN"/>
    <property type="match status" value="1"/>
</dbReference>
<proteinExistence type="predicted"/>
<evidence type="ECO:0000313" key="4">
    <source>
        <dbReference type="Proteomes" id="UP001445472"/>
    </source>
</evidence>
<keyword evidence="3" id="KW-0255">Endonuclease</keyword>
<dbReference type="RefSeq" id="WP_351976798.1">
    <property type="nucleotide sequence ID" value="NZ_JBEPBX010000014.1"/>
</dbReference>
<sequence>MRIQDISASVTLGLLLALPVEFLTQKRHGRQTRLYKEEIKRLEEENLRVRAQISRERDRRRIAWLAGLESSRRRRRAAYSPSMRDIDKESPSGFEAAIQRLLERDGLKAEVIGGRGDQAVDVLAENLAGSKIAVQCKHTVSGRKVAAPVLYSINGTARAVYGASEIVVVTNGSFTRDAEKWGSQYGIVLIGRETLRKWSERADHLYQITDLSIPL</sequence>
<keyword evidence="3" id="KW-0378">Hydrolase</keyword>
<comment type="caution">
    <text evidence="3">The sequence shown here is derived from an EMBL/GenBank/DDBJ whole genome shotgun (WGS) entry which is preliminary data.</text>
</comment>
<evidence type="ECO:0000259" key="2">
    <source>
        <dbReference type="Pfam" id="PF04471"/>
    </source>
</evidence>
<keyword evidence="1" id="KW-0175">Coiled coil</keyword>
<dbReference type="PANTHER" id="PTHR30015">
    <property type="entry name" value="MRR RESTRICTION SYSTEM PROTEIN"/>
    <property type="match status" value="1"/>
</dbReference>
<accession>A0ABV1UWJ9</accession>
<organism evidence="3 4">
    <name type="scientific">Streptomyces xantholiticus</name>
    <dbReference type="NCBI Taxonomy" id="68285"/>
    <lineage>
        <taxon>Bacteria</taxon>
        <taxon>Bacillati</taxon>
        <taxon>Actinomycetota</taxon>
        <taxon>Actinomycetes</taxon>
        <taxon>Kitasatosporales</taxon>
        <taxon>Streptomycetaceae</taxon>
        <taxon>Streptomyces</taxon>
    </lineage>
</organism>
<dbReference type="Pfam" id="PF04471">
    <property type="entry name" value="Mrr_cat"/>
    <property type="match status" value="1"/>
</dbReference>
<keyword evidence="3" id="KW-0540">Nuclease</keyword>
<dbReference type="InterPro" id="IPR007560">
    <property type="entry name" value="Restrct_endonuc_IV_Mrr"/>
</dbReference>
<evidence type="ECO:0000313" key="3">
    <source>
        <dbReference type="EMBL" id="MER6615164.1"/>
    </source>
</evidence>
<dbReference type="InterPro" id="IPR011856">
    <property type="entry name" value="tRNA_endonuc-like_dom_sf"/>
</dbReference>
<reference evidence="3 4" key="1">
    <citation type="submission" date="2024-06" db="EMBL/GenBank/DDBJ databases">
        <title>The Natural Products Discovery Center: Release of the First 8490 Sequenced Strains for Exploring Actinobacteria Biosynthetic Diversity.</title>
        <authorList>
            <person name="Kalkreuter E."/>
            <person name="Kautsar S.A."/>
            <person name="Yang D."/>
            <person name="Bader C.D."/>
            <person name="Teijaro C.N."/>
            <person name="Fluegel L."/>
            <person name="Davis C.M."/>
            <person name="Simpson J.R."/>
            <person name="Lauterbach L."/>
            <person name="Steele A.D."/>
            <person name="Gui C."/>
            <person name="Meng S."/>
            <person name="Li G."/>
            <person name="Viehrig K."/>
            <person name="Ye F."/>
            <person name="Su P."/>
            <person name="Kiefer A.F."/>
            <person name="Nichols A."/>
            <person name="Cepeda A.J."/>
            <person name="Yan W."/>
            <person name="Fan B."/>
            <person name="Jiang Y."/>
            <person name="Adhikari A."/>
            <person name="Zheng C.-J."/>
            <person name="Schuster L."/>
            <person name="Cowan T.M."/>
            <person name="Smanski M.J."/>
            <person name="Chevrette M.G."/>
            <person name="De Carvalho L.P.S."/>
            <person name="Shen B."/>
        </authorList>
    </citation>
    <scope>NUCLEOTIDE SEQUENCE [LARGE SCALE GENOMIC DNA]</scope>
    <source>
        <strain evidence="3 4">NPDC000837</strain>
    </source>
</reference>
<keyword evidence="4" id="KW-1185">Reference proteome</keyword>
<dbReference type="Proteomes" id="UP001445472">
    <property type="component" value="Unassembled WGS sequence"/>
</dbReference>
<dbReference type="InterPro" id="IPR011335">
    <property type="entry name" value="Restrct_endonuc-II-like"/>
</dbReference>
<dbReference type="SUPFAM" id="SSF52980">
    <property type="entry name" value="Restriction endonuclease-like"/>
    <property type="match status" value="1"/>
</dbReference>
<dbReference type="EMBL" id="JBEPBX010000014">
    <property type="protein sequence ID" value="MER6615164.1"/>
    <property type="molecule type" value="Genomic_DNA"/>
</dbReference>
<protein>
    <submittedName>
        <fullName evidence="3">Restriction endonuclease</fullName>
    </submittedName>
</protein>